<dbReference type="NCBIfam" id="TIGR02937">
    <property type="entry name" value="sigma70-ECF"/>
    <property type="match status" value="1"/>
</dbReference>
<evidence type="ECO:0000256" key="3">
    <source>
        <dbReference type="ARBA" id="ARBA00023082"/>
    </source>
</evidence>
<dbReference type="EMBL" id="JBHSKD010000030">
    <property type="protein sequence ID" value="MFC5179641.1"/>
    <property type="molecule type" value="Genomic_DNA"/>
</dbReference>
<feature type="domain" description="RNA polymerase sigma-70 region 4" evidence="8">
    <location>
        <begin position="123"/>
        <end position="170"/>
    </location>
</feature>
<evidence type="ECO:0000256" key="4">
    <source>
        <dbReference type="ARBA" id="ARBA00023125"/>
    </source>
</evidence>
<keyword evidence="4" id="KW-0238">DNA-binding</keyword>
<dbReference type="PANTHER" id="PTHR43133">
    <property type="entry name" value="RNA POLYMERASE ECF-TYPE SIGMA FACTO"/>
    <property type="match status" value="1"/>
</dbReference>
<keyword evidence="10" id="KW-1185">Reference proteome</keyword>
<dbReference type="Pfam" id="PF04545">
    <property type="entry name" value="Sigma70_r4"/>
    <property type="match status" value="1"/>
</dbReference>
<reference evidence="10" key="1">
    <citation type="journal article" date="2019" name="Int. J. Syst. Evol. Microbiol.">
        <title>The Global Catalogue of Microorganisms (GCM) 10K type strain sequencing project: providing services to taxonomists for standard genome sequencing and annotation.</title>
        <authorList>
            <consortium name="The Broad Institute Genomics Platform"/>
            <consortium name="The Broad Institute Genome Sequencing Center for Infectious Disease"/>
            <person name="Wu L."/>
            <person name="Ma J."/>
        </authorList>
    </citation>
    <scope>NUCLEOTIDE SEQUENCE [LARGE SCALE GENOMIC DNA]</scope>
    <source>
        <strain evidence="10">DFY41</strain>
    </source>
</reference>
<evidence type="ECO:0000313" key="9">
    <source>
        <dbReference type="EMBL" id="MFC5179641.1"/>
    </source>
</evidence>
<proteinExistence type="inferred from homology"/>
<name>A0ABW0BRD4_9ACTN</name>
<keyword evidence="5" id="KW-0804">Transcription</keyword>
<dbReference type="SUPFAM" id="SSF88659">
    <property type="entry name" value="Sigma3 and sigma4 domains of RNA polymerase sigma factors"/>
    <property type="match status" value="1"/>
</dbReference>
<evidence type="ECO:0000256" key="5">
    <source>
        <dbReference type="ARBA" id="ARBA00023163"/>
    </source>
</evidence>
<dbReference type="InterPro" id="IPR014284">
    <property type="entry name" value="RNA_pol_sigma-70_dom"/>
</dbReference>
<evidence type="ECO:0000256" key="6">
    <source>
        <dbReference type="SAM" id="MobiDB-lite"/>
    </source>
</evidence>
<dbReference type="Proteomes" id="UP001596087">
    <property type="component" value="Unassembled WGS sequence"/>
</dbReference>
<dbReference type="InterPro" id="IPR007627">
    <property type="entry name" value="RNA_pol_sigma70_r2"/>
</dbReference>
<sequence length="198" mass="21332">MVEEPDLVERARAGDPAAWRELYLSLSGRLLTWLRARPSGDVAADPDDLVMETWLVAAERIADFRGDESDFAGWLFGIARRQAANARRRTTRRATTPGDVPETAGDGSPEPDVAGADWIRRTLSRLPPREADVLACIDVTGLDVATTAAALGISRAAVRVAHHRGLSRLRRAWDEIEREAPSLGIGAAPLAPLTPGGP</sequence>
<dbReference type="Gene3D" id="1.10.10.10">
    <property type="entry name" value="Winged helix-like DNA-binding domain superfamily/Winged helix DNA-binding domain"/>
    <property type="match status" value="1"/>
</dbReference>
<feature type="region of interest" description="Disordered" evidence="6">
    <location>
        <begin position="86"/>
        <end position="113"/>
    </location>
</feature>
<evidence type="ECO:0000259" key="7">
    <source>
        <dbReference type="Pfam" id="PF04542"/>
    </source>
</evidence>
<dbReference type="InterPro" id="IPR007630">
    <property type="entry name" value="RNA_pol_sigma70_r4"/>
</dbReference>
<evidence type="ECO:0000256" key="2">
    <source>
        <dbReference type="ARBA" id="ARBA00023015"/>
    </source>
</evidence>
<dbReference type="InterPro" id="IPR036388">
    <property type="entry name" value="WH-like_DNA-bd_sf"/>
</dbReference>
<evidence type="ECO:0000259" key="8">
    <source>
        <dbReference type="Pfam" id="PF04545"/>
    </source>
</evidence>
<dbReference type="RefSeq" id="WP_378593967.1">
    <property type="nucleotide sequence ID" value="NZ_JBHSKD010000030.1"/>
</dbReference>
<gene>
    <name evidence="9" type="ORF">ACFPGP_23415</name>
</gene>
<comment type="caution">
    <text evidence="9">The sequence shown here is derived from an EMBL/GenBank/DDBJ whole genome shotgun (WGS) entry which is preliminary data.</text>
</comment>
<comment type="similarity">
    <text evidence="1">Belongs to the sigma-70 factor family. ECF subfamily.</text>
</comment>
<protein>
    <submittedName>
        <fullName evidence="9">RNA polymerase sigma factor</fullName>
    </submittedName>
</protein>
<feature type="domain" description="RNA polymerase sigma-70 region 2" evidence="7">
    <location>
        <begin position="23"/>
        <end position="93"/>
    </location>
</feature>
<keyword evidence="3" id="KW-0731">Sigma factor</keyword>
<dbReference type="InterPro" id="IPR013324">
    <property type="entry name" value="RNA_pol_sigma_r3/r4-like"/>
</dbReference>
<evidence type="ECO:0000256" key="1">
    <source>
        <dbReference type="ARBA" id="ARBA00010641"/>
    </source>
</evidence>
<keyword evidence="2" id="KW-0805">Transcription regulation</keyword>
<organism evidence="9 10">
    <name type="scientific">Nocardioides taihuensis</name>
    <dbReference type="NCBI Taxonomy" id="1835606"/>
    <lineage>
        <taxon>Bacteria</taxon>
        <taxon>Bacillati</taxon>
        <taxon>Actinomycetota</taxon>
        <taxon>Actinomycetes</taxon>
        <taxon>Propionibacteriales</taxon>
        <taxon>Nocardioidaceae</taxon>
        <taxon>Nocardioides</taxon>
    </lineage>
</organism>
<dbReference type="InterPro" id="IPR039425">
    <property type="entry name" value="RNA_pol_sigma-70-like"/>
</dbReference>
<dbReference type="PANTHER" id="PTHR43133:SF58">
    <property type="entry name" value="ECF RNA POLYMERASE SIGMA FACTOR SIGD"/>
    <property type="match status" value="1"/>
</dbReference>
<dbReference type="Pfam" id="PF04542">
    <property type="entry name" value="Sigma70_r2"/>
    <property type="match status" value="1"/>
</dbReference>
<dbReference type="InterPro" id="IPR013325">
    <property type="entry name" value="RNA_pol_sigma_r2"/>
</dbReference>
<dbReference type="CDD" id="cd06171">
    <property type="entry name" value="Sigma70_r4"/>
    <property type="match status" value="1"/>
</dbReference>
<accession>A0ABW0BRD4</accession>
<dbReference type="Gene3D" id="1.10.1740.10">
    <property type="match status" value="1"/>
</dbReference>
<dbReference type="SUPFAM" id="SSF88946">
    <property type="entry name" value="Sigma2 domain of RNA polymerase sigma factors"/>
    <property type="match status" value="1"/>
</dbReference>
<evidence type="ECO:0000313" key="10">
    <source>
        <dbReference type="Proteomes" id="UP001596087"/>
    </source>
</evidence>